<dbReference type="PANTHER" id="PTHR45786:SF68">
    <property type="entry name" value="OS02G0701800 PROTEIN"/>
    <property type="match status" value="1"/>
</dbReference>
<protein>
    <recommendedName>
        <fullName evidence="1">Helitron helicase-like domain-containing protein</fullName>
    </recommendedName>
</protein>
<organism evidence="2 3">
    <name type="scientific">Aegilops tauschii subsp. strangulata</name>
    <name type="common">Goatgrass</name>
    <dbReference type="NCBI Taxonomy" id="200361"/>
    <lineage>
        <taxon>Eukaryota</taxon>
        <taxon>Viridiplantae</taxon>
        <taxon>Streptophyta</taxon>
        <taxon>Embryophyta</taxon>
        <taxon>Tracheophyta</taxon>
        <taxon>Spermatophyta</taxon>
        <taxon>Magnoliopsida</taxon>
        <taxon>Liliopsida</taxon>
        <taxon>Poales</taxon>
        <taxon>Poaceae</taxon>
        <taxon>BOP clade</taxon>
        <taxon>Pooideae</taxon>
        <taxon>Triticodae</taxon>
        <taxon>Triticeae</taxon>
        <taxon>Triticinae</taxon>
        <taxon>Aegilops</taxon>
    </lineage>
</organism>
<reference evidence="2" key="4">
    <citation type="submission" date="2019-03" db="UniProtKB">
        <authorList>
            <consortium name="EnsemblPlants"/>
        </authorList>
    </citation>
    <scope>IDENTIFICATION</scope>
</reference>
<dbReference type="InterPro" id="IPR025476">
    <property type="entry name" value="Helitron_helicase-like"/>
</dbReference>
<dbReference type="Gramene" id="AET6Gv20114600.4">
    <property type="protein sequence ID" value="AET6Gv20114600.4"/>
    <property type="gene ID" value="AET6Gv20114600"/>
</dbReference>
<dbReference type="Pfam" id="PF14214">
    <property type="entry name" value="Helitron_like_N"/>
    <property type="match status" value="1"/>
</dbReference>
<dbReference type="AlphaFoldDB" id="A0A453MW49"/>
<evidence type="ECO:0000313" key="2">
    <source>
        <dbReference type="EnsemblPlants" id="AET6Gv20114600.4"/>
    </source>
</evidence>
<reference evidence="3" key="1">
    <citation type="journal article" date="2014" name="Science">
        <title>Ancient hybridizations among the ancestral genomes of bread wheat.</title>
        <authorList>
            <consortium name="International Wheat Genome Sequencing Consortium,"/>
            <person name="Marcussen T."/>
            <person name="Sandve S.R."/>
            <person name="Heier L."/>
            <person name="Spannagl M."/>
            <person name="Pfeifer M."/>
            <person name="Jakobsen K.S."/>
            <person name="Wulff B.B."/>
            <person name="Steuernagel B."/>
            <person name="Mayer K.F."/>
            <person name="Olsen O.A."/>
        </authorList>
    </citation>
    <scope>NUCLEOTIDE SEQUENCE [LARGE SCALE GENOMIC DNA]</scope>
    <source>
        <strain evidence="3">cv. AL8/78</strain>
    </source>
</reference>
<name>A0A453MW49_AEGTS</name>
<reference evidence="3" key="2">
    <citation type="journal article" date="2017" name="Nat. Plants">
        <title>The Aegilops tauschii genome reveals multiple impacts of transposons.</title>
        <authorList>
            <person name="Zhao G."/>
            <person name="Zou C."/>
            <person name="Li K."/>
            <person name="Wang K."/>
            <person name="Li T."/>
            <person name="Gao L."/>
            <person name="Zhang X."/>
            <person name="Wang H."/>
            <person name="Yang Z."/>
            <person name="Liu X."/>
            <person name="Jiang W."/>
            <person name="Mao L."/>
            <person name="Kong X."/>
            <person name="Jiao Y."/>
            <person name="Jia J."/>
        </authorList>
    </citation>
    <scope>NUCLEOTIDE SEQUENCE [LARGE SCALE GENOMIC DNA]</scope>
    <source>
        <strain evidence="3">cv. AL8/78</strain>
    </source>
</reference>
<dbReference type="Proteomes" id="UP000015105">
    <property type="component" value="Chromosome 6D"/>
</dbReference>
<reference evidence="2" key="3">
    <citation type="journal article" date="2017" name="Nature">
        <title>Genome sequence of the progenitor of the wheat D genome Aegilops tauschii.</title>
        <authorList>
            <person name="Luo M.C."/>
            <person name="Gu Y.Q."/>
            <person name="Puiu D."/>
            <person name="Wang H."/>
            <person name="Twardziok S.O."/>
            <person name="Deal K.R."/>
            <person name="Huo N."/>
            <person name="Zhu T."/>
            <person name="Wang L."/>
            <person name="Wang Y."/>
            <person name="McGuire P.E."/>
            <person name="Liu S."/>
            <person name="Long H."/>
            <person name="Ramasamy R.K."/>
            <person name="Rodriguez J.C."/>
            <person name="Van S.L."/>
            <person name="Yuan L."/>
            <person name="Wang Z."/>
            <person name="Xia Z."/>
            <person name="Xiao L."/>
            <person name="Anderson O.D."/>
            <person name="Ouyang S."/>
            <person name="Liang Y."/>
            <person name="Zimin A.V."/>
            <person name="Pertea G."/>
            <person name="Qi P."/>
            <person name="Bennetzen J.L."/>
            <person name="Dai X."/>
            <person name="Dawson M.W."/>
            <person name="Muller H.G."/>
            <person name="Kugler K."/>
            <person name="Rivarola-Duarte L."/>
            <person name="Spannagl M."/>
            <person name="Mayer K.F.X."/>
            <person name="Lu F.H."/>
            <person name="Bevan M.W."/>
            <person name="Leroy P."/>
            <person name="Li P."/>
            <person name="You F.M."/>
            <person name="Sun Q."/>
            <person name="Liu Z."/>
            <person name="Lyons E."/>
            <person name="Wicker T."/>
            <person name="Salzberg S.L."/>
            <person name="Devos K.M."/>
            <person name="Dvorak J."/>
        </authorList>
    </citation>
    <scope>NUCLEOTIDE SEQUENCE [LARGE SCALE GENOMIC DNA]</scope>
    <source>
        <strain evidence="2">cv. AL8/78</strain>
    </source>
</reference>
<sequence>MRPGIFNPILYGKRLFQQFTVDTYIKIENSRLDYIWGHQDTIREDLYQGLMDNLHAGEGREDAFGKRTVLGTTFIGGPRDKRHRYMDAMALVQKYGKPDVFLTMTCNPNWDEIKQQLYPSQRPQDVQISLFMFLGQSWWNSRISCFKRTSWAS</sequence>
<dbReference type="EnsemblPlants" id="AET6Gv20114600.4">
    <property type="protein sequence ID" value="AET6Gv20114600.4"/>
    <property type="gene ID" value="AET6Gv20114600"/>
</dbReference>
<evidence type="ECO:0000259" key="1">
    <source>
        <dbReference type="Pfam" id="PF14214"/>
    </source>
</evidence>
<keyword evidence="3" id="KW-1185">Reference proteome</keyword>
<feature type="domain" description="Helitron helicase-like" evidence="1">
    <location>
        <begin position="2"/>
        <end position="125"/>
    </location>
</feature>
<evidence type="ECO:0000313" key="3">
    <source>
        <dbReference type="Proteomes" id="UP000015105"/>
    </source>
</evidence>
<reference evidence="2" key="5">
    <citation type="journal article" date="2021" name="G3 (Bethesda)">
        <title>Aegilops tauschii genome assembly Aet v5.0 features greater sequence contiguity and improved annotation.</title>
        <authorList>
            <person name="Wang L."/>
            <person name="Zhu T."/>
            <person name="Rodriguez J.C."/>
            <person name="Deal K.R."/>
            <person name="Dubcovsky J."/>
            <person name="McGuire P.E."/>
            <person name="Lux T."/>
            <person name="Spannagl M."/>
            <person name="Mayer K.F.X."/>
            <person name="Baldrich P."/>
            <person name="Meyers B.C."/>
            <person name="Huo N."/>
            <person name="Gu Y.Q."/>
            <person name="Zhou H."/>
            <person name="Devos K.M."/>
            <person name="Bennetzen J.L."/>
            <person name="Unver T."/>
            <person name="Budak H."/>
            <person name="Gulick P.J."/>
            <person name="Galiba G."/>
            <person name="Kalapos B."/>
            <person name="Nelson D.R."/>
            <person name="Li P."/>
            <person name="You F.M."/>
            <person name="Luo M.C."/>
            <person name="Dvorak J."/>
        </authorList>
    </citation>
    <scope>NUCLEOTIDE SEQUENCE [LARGE SCALE GENOMIC DNA]</scope>
    <source>
        <strain evidence="2">cv. AL8/78</strain>
    </source>
</reference>
<dbReference type="PANTHER" id="PTHR45786">
    <property type="entry name" value="DNA BINDING PROTEIN-LIKE"/>
    <property type="match status" value="1"/>
</dbReference>
<proteinExistence type="predicted"/>
<accession>A0A453MW49</accession>